<sequence length="422" mass="49197">MATVVMVDEVMAGYEPLLLEQPAGEDGEINELVEALRTIVQWLKEDIVFPGSKPSSPLERESEKIAQLGQQENQSPYPFVVQSYDDPETTSMIERQLEVREQMFIRDEHYFLGKEEINLEFEELFQLFNQDALDKSIISCYCLMKMLECKRGKLYDIGFIDPNTVHEVTVRRNAKDTKDNLLMFLQKAWKRLINTVPGRWKPEITFKDHPCAGISMDEVKKKLFSMSLSGKAAHWYKLLKDGRSLDWKDIMPLFCSKFYPPSEIHKDRNHIYNFWPHDGESIAQAWERLKSLMLKCPNHELPGNIIIDNFYARLSFQDKTLLDTTCSGSFTRNKEEFKRDLLDRIKENAEDWENDKGKEAGYADKPPFKPLPPKEGNEEKEDKKKKKKKGTKKKKKENKKKEIMKLTIAMISIDVIYASFMA</sequence>
<feature type="compositionally biased region" description="Basic residues" evidence="1">
    <location>
        <begin position="383"/>
        <end position="398"/>
    </location>
</feature>
<evidence type="ECO:0000313" key="4">
    <source>
        <dbReference type="EMBL" id="KAK1618022.1"/>
    </source>
</evidence>
<dbReference type="PANTHER" id="PTHR33223">
    <property type="entry name" value="CCHC-TYPE DOMAIN-CONTAINING PROTEIN"/>
    <property type="match status" value="1"/>
</dbReference>
<dbReference type="Proteomes" id="UP001231189">
    <property type="component" value="Unassembled WGS sequence"/>
</dbReference>
<feature type="compositionally biased region" description="Basic and acidic residues" evidence="1">
    <location>
        <begin position="353"/>
        <end position="362"/>
    </location>
</feature>
<feature type="domain" description="Retrotransposon gag" evidence="2">
    <location>
        <begin position="222"/>
        <end position="312"/>
    </location>
</feature>
<dbReference type="Pfam" id="PF03732">
    <property type="entry name" value="Retrotrans_gag"/>
    <property type="match status" value="1"/>
</dbReference>
<dbReference type="PANTHER" id="PTHR33223:SF11">
    <property type="entry name" value="ELEMENT PROTEIN, PUTATIVE-RELATED"/>
    <property type="match status" value="1"/>
</dbReference>
<dbReference type="InterPro" id="IPR005162">
    <property type="entry name" value="Retrotrans_gag_dom"/>
</dbReference>
<comment type="caution">
    <text evidence="4">The sequence shown here is derived from an EMBL/GenBank/DDBJ whole genome shotgun (WGS) entry which is preliminary data.</text>
</comment>
<dbReference type="Pfam" id="PF26133">
    <property type="entry name" value="DUF8039"/>
    <property type="match status" value="1"/>
</dbReference>
<evidence type="ECO:0000259" key="2">
    <source>
        <dbReference type="Pfam" id="PF03732"/>
    </source>
</evidence>
<accession>A0AAD8RBL0</accession>
<organism evidence="4 5">
    <name type="scientific">Lolium multiflorum</name>
    <name type="common">Italian ryegrass</name>
    <name type="synonym">Lolium perenne subsp. multiflorum</name>
    <dbReference type="NCBI Taxonomy" id="4521"/>
    <lineage>
        <taxon>Eukaryota</taxon>
        <taxon>Viridiplantae</taxon>
        <taxon>Streptophyta</taxon>
        <taxon>Embryophyta</taxon>
        <taxon>Tracheophyta</taxon>
        <taxon>Spermatophyta</taxon>
        <taxon>Magnoliopsida</taxon>
        <taxon>Liliopsida</taxon>
        <taxon>Poales</taxon>
        <taxon>Poaceae</taxon>
        <taxon>BOP clade</taxon>
        <taxon>Pooideae</taxon>
        <taxon>Poodae</taxon>
        <taxon>Poeae</taxon>
        <taxon>Poeae Chloroplast Group 2 (Poeae type)</taxon>
        <taxon>Loliodinae</taxon>
        <taxon>Loliinae</taxon>
        <taxon>Lolium</taxon>
    </lineage>
</organism>
<evidence type="ECO:0008006" key="6">
    <source>
        <dbReference type="Google" id="ProtNLM"/>
    </source>
</evidence>
<dbReference type="InterPro" id="IPR038765">
    <property type="entry name" value="Papain-like_cys_pep_sf"/>
</dbReference>
<feature type="domain" description="DUF8039" evidence="3">
    <location>
        <begin position="3"/>
        <end position="49"/>
    </location>
</feature>
<dbReference type="EMBL" id="JAUUTY010000006">
    <property type="protein sequence ID" value="KAK1618022.1"/>
    <property type="molecule type" value="Genomic_DNA"/>
</dbReference>
<feature type="region of interest" description="Disordered" evidence="1">
    <location>
        <begin position="353"/>
        <end position="399"/>
    </location>
</feature>
<protein>
    <recommendedName>
        <fullName evidence="6">Retrotransposon gag domain-containing protein</fullName>
    </recommendedName>
</protein>
<evidence type="ECO:0000259" key="3">
    <source>
        <dbReference type="Pfam" id="PF26133"/>
    </source>
</evidence>
<evidence type="ECO:0000256" key="1">
    <source>
        <dbReference type="SAM" id="MobiDB-lite"/>
    </source>
</evidence>
<reference evidence="4" key="1">
    <citation type="submission" date="2023-07" db="EMBL/GenBank/DDBJ databases">
        <title>A chromosome-level genome assembly of Lolium multiflorum.</title>
        <authorList>
            <person name="Chen Y."/>
            <person name="Copetti D."/>
            <person name="Kolliker R."/>
            <person name="Studer B."/>
        </authorList>
    </citation>
    <scope>NUCLEOTIDE SEQUENCE</scope>
    <source>
        <strain evidence="4">02402/16</strain>
        <tissue evidence="4">Leaf</tissue>
    </source>
</reference>
<proteinExistence type="predicted"/>
<dbReference type="SUPFAM" id="SSF54001">
    <property type="entry name" value="Cysteine proteinases"/>
    <property type="match status" value="1"/>
</dbReference>
<evidence type="ECO:0000313" key="5">
    <source>
        <dbReference type="Proteomes" id="UP001231189"/>
    </source>
</evidence>
<gene>
    <name evidence="4" type="ORF">QYE76_023539</name>
</gene>
<name>A0AAD8RBL0_LOLMU</name>
<keyword evidence="5" id="KW-1185">Reference proteome</keyword>
<dbReference type="AlphaFoldDB" id="A0AAD8RBL0"/>
<dbReference type="InterPro" id="IPR058352">
    <property type="entry name" value="DUF8039"/>
</dbReference>